<protein>
    <submittedName>
        <fullName evidence="2">DUF2878 domain-containing protein</fullName>
    </submittedName>
</protein>
<sequence>MTNKKLIIFNFISFQVIWWLCVLSAKPGLSTAVFATVLLYTLLHLSLVEGWSQTLPLLLTAVIGAVADQFAYKLQWILFENHTQWLAYIPLWMLALWLAFATTLNVSMRWLQHKYALAFMLGAVFGPLAYLGAESVGAIQLPSLYSLAWFAFEWATLLPLMLWLRHRFNESLALEQT</sequence>
<feature type="transmembrane region" description="Helical" evidence="1">
    <location>
        <begin position="85"/>
        <end position="108"/>
    </location>
</feature>
<dbReference type="Proteomes" id="UP001597106">
    <property type="component" value="Unassembled WGS sequence"/>
</dbReference>
<keyword evidence="1" id="KW-0472">Membrane</keyword>
<evidence type="ECO:0000256" key="1">
    <source>
        <dbReference type="SAM" id="Phobius"/>
    </source>
</evidence>
<organism evidence="2 3">
    <name type="scientific">Methylophilus glucosoxydans</name>
    <dbReference type="NCBI Taxonomy" id="752553"/>
    <lineage>
        <taxon>Bacteria</taxon>
        <taxon>Pseudomonadati</taxon>
        <taxon>Pseudomonadota</taxon>
        <taxon>Betaproteobacteria</taxon>
        <taxon>Nitrosomonadales</taxon>
        <taxon>Methylophilaceae</taxon>
        <taxon>Methylophilus</taxon>
    </lineage>
</organism>
<reference evidence="3" key="1">
    <citation type="journal article" date="2019" name="Int. J. Syst. Evol. Microbiol.">
        <title>The Global Catalogue of Microorganisms (GCM) 10K type strain sequencing project: providing services to taxonomists for standard genome sequencing and annotation.</title>
        <authorList>
            <consortium name="The Broad Institute Genomics Platform"/>
            <consortium name="The Broad Institute Genome Sequencing Center for Infectious Disease"/>
            <person name="Wu L."/>
            <person name="Ma J."/>
        </authorList>
    </citation>
    <scope>NUCLEOTIDE SEQUENCE [LARGE SCALE GENOMIC DNA]</scope>
    <source>
        <strain evidence="3">CCUG 59685</strain>
    </source>
</reference>
<dbReference type="EMBL" id="JBHTJW010000002">
    <property type="protein sequence ID" value="MFD0930217.1"/>
    <property type="molecule type" value="Genomic_DNA"/>
</dbReference>
<evidence type="ECO:0000313" key="3">
    <source>
        <dbReference type="Proteomes" id="UP001597106"/>
    </source>
</evidence>
<accession>A0ABW3GJN0</accession>
<dbReference type="InterPro" id="IPR021306">
    <property type="entry name" value="DUF2878"/>
</dbReference>
<feature type="transmembrane region" description="Helical" evidence="1">
    <location>
        <begin position="55"/>
        <end position="79"/>
    </location>
</feature>
<feature type="transmembrane region" description="Helical" evidence="1">
    <location>
        <begin position="115"/>
        <end position="133"/>
    </location>
</feature>
<feature type="transmembrane region" description="Helical" evidence="1">
    <location>
        <begin position="145"/>
        <end position="164"/>
    </location>
</feature>
<proteinExistence type="predicted"/>
<comment type="caution">
    <text evidence="2">The sequence shown here is derived from an EMBL/GenBank/DDBJ whole genome shotgun (WGS) entry which is preliminary data.</text>
</comment>
<keyword evidence="1" id="KW-0812">Transmembrane</keyword>
<name>A0ABW3GJN0_9PROT</name>
<keyword evidence="1" id="KW-1133">Transmembrane helix</keyword>
<dbReference type="RefSeq" id="WP_379076346.1">
    <property type="nucleotide sequence ID" value="NZ_JBHTJW010000002.1"/>
</dbReference>
<feature type="transmembrane region" description="Helical" evidence="1">
    <location>
        <begin position="7"/>
        <end position="25"/>
    </location>
</feature>
<gene>
    <name evidence="2" type="ORF">ACFQ1T_10570</name>
</gene>
<keyword evidence="3" id="KW-1185">Reference proteome</keyword>
<feature type="transmembrane region" description="Helical" evidence="1">
    <location>
        <begin position="31"/>
        <end position="48"/>
    </location>
</feature>
<dbReference type="Pfam" id="PF11086">
    <property type="entry name" value="DUF2878"/>
    <property type="match status" value="1"/>
</dbReference>
<evidence type="ECO:0000313" key="2">
    <source>
        <dbReference type="EMBL" id="MFD0930217.1"/>
    </source>
</evidence>